<evidence type="ECO:0000313" key="2">
    <source>
        <dbReference type="Proteomes" id="UP000053676"/>
    </source>
</evidence>
<organism evidence="1 2">
    <name type="scientific">Necator americanus</name>
    <name type="common">Human hookworm</name>
    <dbReference type="NCBI Taxonomy" id="51031"/>
    <lineage>
        <taxon>Eukaryota</taxon>
        <taxon>Metazoa</taxon>
        <taxon>Ecdysozoa</taxon>
        <taxon>Nematoda</taxon>
        <taxon>Chromadorea</taxon>
        <taxon>Rhabditida</taxon>
        <taxon>Rhabditina</taxon>
        <taxon>Rhabditomorpha</taxon>
        <taxon>Strongyloidea</taxon>
        <taxon>Ancylostomatidae</taxon>
        <taxon>Bunostominae</taxon>
        <taxon>Necator</taxon>
    </lineage>
</organism>
<evidence type="ECO:0008006" key="3">
    <source>
        <dbReference type="Google" id="ProtNLM"/>
    </source>
</evidence>
<keyword evidence="2" id="KW-1185">Reference proteome</keyword>
<proteinExistence type="predicted"/>
<name>W2TF94_NECAM</name>
<dbReference type="AlphaFoldDB" id="W2TF94"/>
<dbReference type="STRING" id="51031.W2TF94"/>
<evidence type="ECO:0000313" key="1">
    <source>
        <dbReference type="EMBL" id="ETN80725.1"/>
    </source>
</evidence>
<dbReference type="SUPFAM" id="SSF50923">
    <property type="entry name" value="Hemopexin-like domain"/>
    <property type="match status" value="1"/>
</dbReference>
<reference evidence="2" key="1">
    <citation type="journal article" date="2014" name="Nat. Genet.">
        <title>Genome of the human hookworm Necator americanus.</title>
        <authorList>
            <person name="Tang Y.T."/>
            <person name="Gao X."/>
            <person name="Rosa B.A."/>
            <person name="Abubucker S."/>
            <person name="Hallsworth-Pepin K."/>
            <person name="Martin J."/>
            <person name="Tyagi R."/>
            <person name="Heizer E."/>
            <person name="Zhang X."/>
            <person name="Bhonagiri-Palsikar V."/>
            <person name="Minx P."/>
            <person name="Warren W.C."/>
            <person name="Wang Q."/>
            <person name="Zhan B."/>
            <person name="Hotez P.J."/>
            <person name="Sternberg P.W."/>
            <person name="Dougall A."/>
            <person name="Gaze S.T."/>
            <person name="Mulvenna J."/>
            <person name="Sotillo J."/>
            <person name="Ranganathan S."/>
            <person name="Rabelo E.M."/>
            <person name="Wilson R.K."/>
            <person name="Felgner P.L."/>
            <person name="Bethony J."/>
            <person name="Hawdon J.M."/>
            <person name="Gasser R.B."/>
            <person name="Loukas A."/>
            <person name="Mitreva M."/>
        </authorList>
    </citation>
    <scope>NUCLEOTIDE SEQUENCE [LARGE SCALE GENOMIC DNA]</scope>
</reference>
<accession>W2TF94</accession>
<gene>
    <name evidence="1" type="ORF">NECAME_17975</name>
</gene>
<dbReference type="EMBL" id="KI658979">
    <property type="protein sequence ID" value="ETN80725.1"/>
    <property type="molecule type" value="Genomic_DNA"/>
</dbReference>
<dbReference type="InterPro" id="IPR036375">
    <property type="entry name" value="Hemopexin-like_dom_sf"/>
</dbReference>
<sequence>MIWNLAGGGEQTYRLSELFPSAPSHVDAAVFNPTSGMMLLFGNRQDGDEFSVYDEFWNQSTMKNRVSSYFPNLPSGVRGIESPSGSTVTAFTSSMVFQYNSRTKRVESQTSLSSYLQC</sequence>
<protein>
    <recommendedName>
        <fullName evidence="3">WD domain, G-beta repeat protein</fullName>
    </recommendedName>
</protein>
<dbReference type="Gene3D" id="2.110.10.10">
    <property type="entry name" value="Hemopexin-like domain"/>
    <property type="match status" value="1"/>
</dbReference>
<dbReference type="KEGG" id="nai:NECAME_17975"/>
<dbReference type="Proteomes" id="UP000053676">
    <property type="component" value="Unassembled WGS sequence"/>
</dbReference>
<dbReference type="OrthoDB" id="406838at2759"/>